<sequence length="327" mass="36400">MPVTTVTKDPNALTMTIVAEFPVPVRRLWDAYADPRQLEKFWGPVGYPATFTRHDMFPGGQSHYYMTGPNGEQYPGYWEFLDVDPGRTIEVLDGFRKEDGSRNTELPTMRAVFTFEQTDSGSRLTSTSYFNSAEELEELLKMGMDEGTLSAMSQMDDVLADLQSFAAGQGVQTQLIGENQARISRVIRGSKEQVWHAHHEPELLSRWQLGPDGWTMPVCEVGTTVGDSYRYEWEQDGGGERFGFTGEVLEISPPHRAVTTEAMIGQEGTPVTNELTLTEVDGGTLLTLLSTYLNAELREMILGTGMADGMEASYARLEREVLQTQAG</sequence>
<dbReference type="InterPro" id="IPR013538">
    <property type="entry name" value="ASHA1/2-like_C"/>
</dbReference>
<dbReference type="Pfam" id="PF08327">
    <property type="entry name" value="AHSA1"/>
    <property type="match status" value="2"/>
</dbReference>
<gene>
    <name evidence="3" type="ORF">GCM10022261_08730</name>
</gene>
<dbReference type="CDD" id="cd07814">
    <property type="entry name" value="SRPBCC_CalC_Aha1-like"/>
    <property type="match status" value="1"/>
</dbReference>
<name>A0ABP8EHA4_9MICO</name>
<evidence type="ECO:0000313" key="3">
    <source>
        <dbReference type="EMBL" id="GAA4283342.1"/>
    </source>
</evidence>
<dbReference type="Proteomes" id="UP001501586">
    <property type="component" value="Unassembled WGS sequence"/>
</dbReference>
<feature type="domain" description="Activator of Hsp90 ATPase homologue 1/2-like C-terminal" evidence="2">
    <location>
        <begin position="23"/>
        <end position="159"/>
    </location>
</feature>
<evidence type="ECO:0000259" key="2">
    <source>
        <dbReference type="Pfam" id="PF08327"/>
    </source>
</evidence>
<protein>
    <recommendedName>
        <fullName evidence="2">Activator of Hsp90 ATPase homologue 1/2-like C-terminal domain-containing protein</fullName>
    </recommendedName>
</protein>
<dbReference type="RefSeq" id="WP_236865464.1">
    <property type="nucleotide sequence ID" value="NZ_BAABAZ010000004.1"/>
</dbReference>
<reference evidence="4" key="1">
    <citation type="journal article" date="2019" name="Int. J. Syst. Evol. Microbiol.">
        <title>The Global Catalogue of Microorganisms (GCM) 10K type strain sequencing project: providing services to taxonomists for standard genome sequencing and annotation.</title>
        <authorList>
            <consortium name="The Broad Institute Genomics Platform"/>
            <consortium name="The Broad Institute Genome Sequencing Center for Infectious Disease"/>
            <person name="Wu L."/>
            <person name="Ma J."/>
        </authorList>
    </citation>
    <scope>NUCLEOTIDE SEQUENCE [LARGE SCALE GENOMIC DNA]</scope>
    <source>
        <strain evidence="4">JCM 17458</strain>
    </source>
</reference>
<comment type="caution">
    <text evidence="3">The sequence shown here is derived from an EMBL/GenBank/DDBJ whole genome shotgun (WGS) entry which is preliminary data.</text>
</comment>
<dbReference type="InterPro" id="IPR023393">
    <property type="entry name" value="START-like_dom_sf"/>
</dbReference>
<proteinExistence type="inferred from homology"/>
<feature type="domain" description="Activator of Hsp90 ATPase homologue 1/2-like C-terminal" evidence="2">
    <location>
        <begin position="190"/>
        <end position="319"/>
    </location>
</feature>
<dbReference type="SUPFAM" id="SSF55961">
    <property type="entry name" value="Bet v1-like"/>
    <property type="match status" value="2"/>
</dbReference>
<organism evidence="3 4">
    <name type="scientific">Brevibacterium daeguense</name>
    <dbReference type="NCBI Taxonomy" id="909936"/>
    <lineage>
        <taxon>Bacteria</taxon>
        <taxon>Bacillati</taxon>
        <taxon>Actinomycetota</taxon>
        <taxon>Actinomycetes</taxon>
        <taxon>Micrococcales</taxon>
        <taxon>Brevibacteriaceae</taxon>
        <taxon>Brevibacterium</taxon>
    </lineage>
</organism>
<evidence type="ECO:0000256" key="1">
    <source>
        <dbReference type="ARBA" id="ARBA00006817"/>
    </source>
</evidence>
<evidence type="ECO:0000313" key="4">
    <source>
        <dbReference type="Proteomes" id="UP001501586"/>
    </source>
</evidence>
<dbReference type="Gene3D" id="3.30.530.20">
    <property type="match status" value="2"/>
</dbReference>
<dbReference type="EMBL" id="BAABAZ010000004">
    <property type="protein sequence ID" value="GAA4283342.1"/>
    <property type="molecule type" value="Genomic_DNA"/>
</dbReference>
<comment type="similarity">
    <text evidence="1">Belongs to the AHA1 family.</text>
</comment>
<accession>A0ABP8EHA4</accession>
<keyword evidence="4" id="KW-1185">Reference proteome</keyword>